<comment type="catalytic activity">
    <reaction evidence="1">
        <text>ATP + protein L-histidine = ADP + protein N-phospho-L-histidine.</text>
        <dbReference type="EC" id="2.7.13.3"/>
    </reaction>
</comment>
<dbReference type="RefSeq" id="WP_248340518.1">
    <property type="nucleotide sequence ID" value="NZ_AP025592.1"/>
</dbReference>
<dbReference type="PANTHER" id="PTHR43547:SF2">
    <property type="entry name" value="HYBRID SIGNAL TRANSDUCTION HISTIDINE KINASE C"/>
    <property type="match status" value="1"/>
</dbReference>
<sequence length="521" mass="56618">MTVPAHFASDPPGGDPLDLQDQLAKITESVPGTICSYQLHADGRVTMPYTARSGEELYGFSREELARDFSVVLACIHPDDAGRVGDRLAQAARDFARWHDCFRYLHPQKGLRWIEGWSVPRREPDGSILWHGFVMDVTERMRAEEALRESDQRKSEFLATLSHELRNPLAPVRNALWLLQHAAPGSDQAVRAREVIERQTQHLTRLVDDLLDVNRISRGKIALRRARLELGDLVRRTCEDHRTAFEQRGIEVQLSLPPAPVWVDADATRLAQIVGNLLQNAAKFTGERGHVWIAVALSAGRREAEIRVRDDGVGLSPDLLPRVFEPFVQAETGLARTLGGLGLGLALVKGLAEQHGGAVRAASPGPGQGAEFTVTLPLAEGPPEAARPPEPAAVEARPLQVLIVEDNPDSAETLLQILELLGHAVRVAHDGRAGLALARAWRPDVVLCDIGLPDLDGYELARALRADPALRGMRLVALSGYAQPEDRERALEAGFDAHLGKPAPPDAISEALGAPPGAGGT</sequence>
<dbReference type="Proteomes" id="UP001162734">
    <property type="component" value="Chromosome"/>
</dbReference>
<dbReference type="PROSITE" id="PS50112">
    <property type="entry name" value="PAS"/>
    <property type="match status" value="1"/>
</dbReference>
<accession>A0ABM7XAW1</accession>
<dbReference type="Gene3D" id="1.10.287.130">
    <property type="match status" value="1"/>
</dbReference>
<dbReference type="SMART" id="SM00388">
    <property type="entry name" value="HisKA"/>
    <property type="match status" value="1"/>
</dbReference>
<dbReference type="PROSITE" id="PS50109">
    <property type="entry name" value="HIS_KIN"/>
    <property type="match status" value="1"/>
</dbReference>
<dbReference type="InterPro" id="IPR005467">
    <property type="entry name" value="His_kinase_dom"/>
</dbReference>
<dbReference type="CDD" id="cd00082">
    <property type="entry name" value="HisKA"/>
    <property type="match status" value="1"/>
</dbReference>
<dbReference type="InterPro" id="IPR036097">
    <property type="entry name" value="HisK_dim/P_sf"/>
</dbReference>
<keyword evidence="10" id="KW-1185">Reference proteome</keyword>
<dbReference type="InterPro" id="IPR003594">
    <property type="entry name" value="HATPase_dom"/>
</dbReference>
<keyword evidence="3 4" id="KW-0597">Phosphoprotein</keyword>
<dbReference type="Gene3D" id="3.30.565.10">
    <property type="entry name" value="Histidine kinase-like ATPase, C-terminal domain"/>
    <property type="match status" value="1"/>
</dbReference>
<dbReference type="SUPFAM" id="SSF47384">
    <property type="entry name" value="Homodimeric domain of signal transducing histidine kinase"/>
    <property type="match status" value="1"/>
</dbReference>
<gene>
    <name evidence="9" type="ORF">AMPC_20820</name>
</gene>
<dbReference type="InterPro" id="IPR004358">
    <property type="entry name" value="Sig_transdc_His_kin-like_C"/>
</dbReference>
<dbReference type="SMART" id="SM00448">
    <property type="entry name" value="REC"/>
    <property type="match status" value="1"/>
</dbReference>
<evidence type="ECO:0000313" key="10">
    <source>
        <dbReference type="Proteomes" id="UP001162734"/>
    </source>
</evidence>
<evidence type="ECO:0000259" key="8">
    <source>
        <dbReference type="PROSITE" id="PS50112"/>
    </source>
</evidence>
<dbReference type="Pfam" id="PF02518">
    <property type="entry name" value="HATPase_c"/>
    <property type="match status" value="1"/>
</dbReference>
<dbReference type="EMBL" id="AP025592">
    <property type="protein sequence ID" value="BDG08969.1"/>
    <property type="molecule type" value="Genomic_DNA"/>
</dbReference>
<dbReference type="Gene3D" id="3.40.50.2300">
    <property type="match status" value="1"/>
</dbReference>
<dbReference type="PROSITE" id="PS50110">
    <property type="entry name" value="RESPONSE_REGULATORY"/>
    <property type="match status" value="1"/>
</dbReference>
<dbReference type="InterPro" id="IPR001789">
    <property type="entry name" value="Sig_transdc_resp-reg_receiver"/>
</dbReference>
<protein>
    <recommendedName>
        <fullName evidence="2">histidine kinase</fullName>
        <ecNumber evidence="2">2.7.13.3</ecNumber>
    </recommendedName>
</protein>
<dbReference type="PRINTS" id="PR00344">
    <property type="entry name" value="BCTRLSENSOR"/>
</dbReference>
<evidence type="ECO:0000313" key="9">
    <source>
        <dbReference type="EMBL" id="BDG08969.1"/>
    </source>
</evidence>
<evidence type="ECO:0000256" key="3">
    <source>
        <dbReference type="ARBA" id="ARBA00022553"/>
    </source>
</evidence>
<organism evidence="9 10">
    <name type="scientific">Anaeromyxobacter paludicola</name>
    <dbReference type="NCBI Taxonomy" id="2918171"/>
    <lineage>
        <taxon>Bacteria</taxon>
        <taxon>Pseudomonadati</taxon>
        <taxon>Myxococcota</taxon>
        <taxon>Myxococcia</taxon>
        <taxon>Myxococcales</taxon>
        <taxon>Cystobacterineae</taxon>
        <taxon>Anaeromyxobacteraceae</taxon>
        <taxon>Anaeromyxobacter</taxon>
    </lineage>
</organism>
<feature type="region of interest" description="Disordered" evidence="5">
    <location>
        <begin position="501"/>
        <end position="521"/>
    </location>
</feature>
<evidence type="ECO:0000259" key="6">
    <source>
        <dbReference type="PROSITE" id="PS50109"/>
    </source>
</evidence>
<feature type="domain" description="PAS" evidence="8">
    <location>
        <begin position="19"/>
        <end position="95"/>
    </location>
</feature>
<dbReference type="InterPro" id="IPR035965">
    <property type="entry name" value="PAS-like_dom_sf"/>
</dbReference>
<dbReference type="InterPro" id="IPR003661">
    <property type="entry name" value="HisK_dim/P_dom"/>
</dbReference>
<dbReference type="InterPro" id="IPR011006">
    <property type="entry name" value="CheY-like_superfamily"/>
</dbReference>
<feature type="domain" description="Response regulatory" evidence="7">
    <location>
        <begin position="400"/>
        <end position="516"/>
    </location>
</feature>
<evidence type="ECO:0000256" key="5">
    <source>
        <dbReference type="SAM" id="MobiDB-lite"/>
    </source>
</evidence>
<dbReference type="CDD" id="cd17580">
    <property type="entry name" value="REC_2_DhkD-like"/>
    <property type="match status" value="1"/>
</dbReference>
<proteinExistence type="predicted"/>
<evidence type="ECO:0000256" key="1">
    <source>
        <dbReference type="ARBA" id="ARBA00000085"/>
    </source>
</evidence>
<dbReference type="EC" id="2.7.13.3" evidence="2"/>
<dbReference type="CDD" id="cd00130">
    <property type="entry name" value="PAS"/>
    <property type="match status" value="1"/>
</dbReference>
<dbReference type="NCBIfam" id="TIGR00229">
    <property type="entry name" value="sensory_box"/>
    <property type="match status" value="1"/>
</dbReference>
<dbReference type="Pfam" id="PF00512">
    <property type="entry name" value="HisKA"/>
    <property type="match status" value="1"/>
</dbReference>
<dbReference type="InterPro" id="IPR000014">
    <property type="entry name" value="PAS"/>
</dbReference>
<dbReference type="InterPro" id="IPR036890">
    <property type="entry name" value="HATPase_C_sf"/>
</dbReference>
<dbReference type="InterPro" id="IPR013655">
    <property type="entry name" value="PAS_fold_3"/>
</dbReference>
<dbReference type="SMART" id="SM00387">
    <property type="entry name" value="HATPase_c"/>
    <property type="match status" value="1"/>
</dbReference>
<dbReference type="Gene3D" id="3.30.450.20">
    <property type="entry name" value="PAS domain"/>
    <property type="match status" value="1"/>
</dbReference>
<dbReference type="SUPFAM" id="SSF52172">
    <property type="entry name" value="CheY-like"/>
    <property type="match status" value="1"/>
</dbReference>
<dbReference type="CDD" id="cd00075">
    <property type="entry name" value="HATPase"/>
    <property type="match status" value="1"/>
</dbReference>
<dbReference type="SUPFAM" id="SSF55874">
    <property type="entry name" value="ATPase domain of HSP90 chaperone/DNA topoisomerase II/histidine kinase"/>
    <property type="match status" value="1"/>
</dbReference>
<feature type="domain" description="Histidine kinase" evidence="6">
    <location>
        <begin position="160"/>
        <end position="380"/>
    </location>
</feature>
<name>A0ABM7XAW1_9BACT</name>
<feature type="modified residue" description="4-aspartylphosphate" evidence="4">
    <location>
        <position position="449"/>
    </location>
</feature>
<dbReference type="SUPFAM" id="SSF55785">
    <property type="entry name" value="PYP-like sensor domain (PAS domain)"/>
    <property type="match status" value="1"/>
</dbReference>
<dbReference type="PANTHER" id="PTHR43547">
    <property type="entry name" value="TWO-COMPONENT HISTIDINE KINASE"/>
    <property type="match status" value="1"/>
</dbReference>
<evidence type="ECO:0000256" key="4">
    <source>
        <dbReference type="PROSITE-ProRule" id="PRU00169"/>
    </source>
</evidence>
<reference evidence="10" key="1">
    <citation type="journal article" date="2022" name="Int. J. Syst. Evol. Microbiol.">
        <title>Anaeromyxobacter oryzae sp. nov., Anaeromyxobacter diazotrophicus sp. nov. and Anaeromyxobacter paludicola sp. nov., isolated from paddy soils.</title>
        <authorList>
            <person name="Itoh H."/>
            <person name="Xu Z."/>
            <person name="Mise K."/>
            <person name="Masuda Y."/>
            <person name="Ushijima N."/>
            <person name="Hayakawa C."/>
            <person name="Shiratori Y."/>
            <person name="Senoo K."/>
        </authorList>
    </citation>
    <scope>NUCLEOTIDE SEQUENCE [LARGE SCALE GENOMIC DNA]</scope>
    <source>
        <strain evidence="10">Red630</strain>
    </source>
</reference>
<evidence type="ECO:0000259" key="7">
    <source>
        <dbReference type="PROSITE" id="PS50110"/>
    </source>
</evidence>
<dbReference type="Pfam" id="PF00072">
    <property type="entry name" value="Response_reg"/>
    <property type="match status" value="1"/>
</dbReference>
<dbReference type="Pfam" id="PF08447">
    <property type="entry name" value="PAS_3"/>
    <property type="match status" value="1"/>
</dbReference>
<evidence type="ECO:0000256" key="2">
    <source>
        <dbReference type="ARBA" id="ARBA00012438"/>
    </source>
</evidence>